<dbReference type="Gene3D" id="2.130.10.10">
    <property type="entry name" value="YVTN repeat-like/Quinoprotein amine dehydrogenase"/>
    <property type="match status" value="3"/>
</dbReference>
<dbReference type="PROSITE" id="PS50082">
    <property type="entry name" value="WD_REPEATS_2"/>
    <property type="match status" value="1"/>
</dbReference>
<keyword evidence="6" id="KW-0539">Nucleus</keyword>
<evidence type="ECO:0000256" key="8">
    <source>
        <dbReference type="SAM" id="MobiDB-lite"/>
    </source>
</evidence>
<dbReference type="Pfam" id="PF23769">
    <property type="entry name" value="Beta-prop_WDR75_2nd"/>
    <property type="match status" value="1"/>
</dbReference>
<accession>J3NEV2</accession>
<dbReference type="OMA" id="WILNTRI"/>
<feature type="domain" description="WD repeat-containing protein 75 second beta-propeller" evidence="9">
    <location>
        <begin position="460"/>
        <end position="685"/>
    </location>
</feature>
<evidence type="ECO:0000256" key="1">
    <source>
        <dbReference type="ARBA" id="ARBA00004604"/>
    </source>
</evidence>
<gene>
    <name evidence="10" type="primary">LOC102711855</name>
</gene>
<dbReference type="SUPFAM" id="SSF50978">
    <property type="entry name" value="WD40 repeat-like"/>
    <property type="match status" value="2"/>
</dbReference>
<keyword evidence="5" id="KW-0677">Repeat</keyword>
<evidence type="ECO:0000313" key="10">
    <source>
        <dbReference type="EnsemblPlants" id="OB12G25100.1"/>
    </source>
</evidence>
<dbReference type="InterPro" id="IPR001680">
    <property type="entry name" value="WD40_rpt"/>
</dbReference>
<keyword evidence="3" id="KW-0698">rRNA processing</keyword>
<reference evidence="10" key="1">
    <citation type="journal article" date="2013" name="Nat. Commun.">
        <title>Whole-genome sequencing of Oryza brachyantha reveals mechanisms underlying Oryza genome evolution.</title>
        <authorList>
            <person name="Chen J."/>
            <person name="Huang Q."/>
            <person name="Gao D."/>
            <person name="Wang J."/>
            <person name="Lang Y."/>
            <person name="Liu T."/>
            <person name="Li B."/>
            <person name="Bai Z."/>
            <person name="Luis Goicoechea J."/>
            <person name="Liang C."/>
            <person name="Chen C."/>
            <person name="Zhang W."/>
            <person name="Sun S."/>
            <person name="Liao Y."/>
            <person name="Zhang X."/>
            <person name="Yang L."/>
            <person name="Song C."/>
            <person name="Wang M."/>
            <person name="Shi J."/>
            <person name="Liu G."/>
            <person name="Liu J."/>
            <person name="Zhou H."/>
            <person name="Zhou W."/>
            <person name="Yu Q."/>
            <person name="An N."/>
            <person name="Chen Y."/>
            <person name="Cai Q."/>
            <person name="Wang B."/>
            <person name="Liu B."/>
            <person name="Min J."/>
            <person name="Huang Y."/>
            <person name="Wu H."/>
            <person name="Li Z."/>
            <person name="Zhang Y."/>
            <person name="Yin Y."/>
            <person name="Song W."/>
            <person name="Jiang J."/>
            <person name="Jackson S.A."/>
            <person name="Wing R.A."/>
            <person name="Wang J."/>
            <person name="Chen M."/>
        </authorList>
    </citation>
    <scope>NUCLEOTIDE SEQUENCE [LARGE SCALE GENOMIC DNA]</scope>
    <source>
        <strain evidence="10">cv. IRGC 101232</strain>
    </source>
</reference>
<sequence>MQPINLAHGAHREPKMRNGPRPVNPLEIRRLPWPKPYSALCRHHQRLLSPSPPPQNPSAKPLSSATVAMFTGGQSYVSAPPAFSADGRLLLVCTGRTVSVFSASTCMLVSELEGHEGDVTAVVLAPSPAGAAAAKLARYCWTAGLDGALIYWDFAAAELVRKVQVGLPVHSMAIPNITRGSKGVDIYTPFAFVSVEDTSKPSNETKALRGQLKIVDLTKGREVGSLLAETRKPEKIVASSSGEFLGIPNKTKLHVWRIPLKDFKPDKIRKIKLHHTKKLNTLAFHPSERIVAGGDVTGRISIWRGFGNAKFSGSHGARSNEDEDRNDVRGNSDADSCTTWHWHSGGVKFLKFSTDGAYLFSGGMEGVIVVWQLDTGKRRYKPRLGSPLLSFVDSPDSSIACVSCMNNQVHLLKMPNMEVMRSIAGIKLPISSLSLDGCYRGLYGFDYSNKLVAVPTEDYCIQFYDLFENTEVSEVQVCERNFQPVDDITMYISLVSLSIDGNFMCTVDVKLPEEELGGLITLKFWNQGSRAGEYFLSTVIYEPHSDAGISAIAFRPGKNMAVSTSLGGNFKVWVQSMLSQPSDEKEQSGWRCQSVGSYRNKPMTAATFSSDGSVLAVAAESVITLWDPDNNALVGVIAEALSPITKLSFVGTSQFLMSISQSSKPQVAVWNVPNLSMQWSYSLFAEAACCSSSGSEFAVLGLLSCPDGGTLAEQDGVILLFDAENLKPVSSWSVKKARGGSVAFLKGDSSLDANTKDMIDGEASLLVYINGSHEYVIFDPRSNEELHIGKSAHRNIQTEELAPIGYASIFGELPKLESKKDVPEIPFIPSERPWETIFNGSSHVLPPLTKLCPAFLASLLEKRPVANE</sequence>
<evidence type="ECO:0000313" key="11">
    <source>
        <dbReference type="Proteomes" id="UP000006038"/>
    </source>
</evidence>
<keyword evidence="11" id="KW-1185">Reference proteome</keyword>
<dbReference type="STRING" id="4533.J3NEV2"/>
<evidence type="ECO:0000256" key="7">
    <source>
        <dbReference type="PROSITE-ProRule" id="PRU00221"/>
    </source>
</evidence>
<dbReference type="Proteomes" id="UP000006038">
    <property type="component" value="Chromosome 12"/>
</dbReference>
<dbReference type="PROSITE" id="PS50294">
    <property type="entry name" value="WD_REPEATS_REGION"/>
    <property type="match status" value="1"/>
</dbReference>
<dbReference type="InterPro" id="IPR057644">
    <property type="entry name" value="Beta-prop_WDR75_2nd"/>
</dbReference>
<evidence type="ECO:0000256" key="5">
    <source>
        <dbReference type="ARBA" id="ARBA00022737"/>
    </source>
</evidence>
<evidence type="ECO:0000256" key="2">
    <source>
        <dbReference type="ARBA" id="ARBA00022517"/>
    </source>
</evidence>
<dbReference type="AlphaFoldDB" id="J3NEV2"/>
<reference evidence="10" key="2">
    <citation type="submission" date="2013-04" db="UniProtKB">
        <authorList>
            <consortium name="EnsemblPlants"/>
        </authorList>
    </citation>
    <scope>IDENTIFICATION</scope>
</reference>
<keyword evidence="4 7" id="KW-0853">WD repeat</keyword>
<dbReference type="InterPro" id="IPR015943">
    <property type="entry name" value="WD40/YVTN_repeat-like_dom_sf"/>
</dbReference>
<evidence type="ECO:0000256" key="3">
    <source>
        <dbReference type="ARBA" id="ARBA00022552"/>
    </source>
</evidence>
<dbReference type="Gramene" id="OB12G25100.1">
    <property type="protein sequence ID" value="OB12G25100.1"/>
    <property type="gene ID" value="OB12G25100"/>
</dbReference>
<dbReference type="Pfam" id="PF23869">
    <property type="entry name" value="Beta-prop_WDR75_1st"/>
    <property type="match status" value="2"/>
</dbReference>
<dbReference type="eggNOG" id="KOG1963">
    <property type="taxonomic scope" value="Eukaryota"/>
</dbReference>
<feature type="region of interest" description="Disordered" evidence="8">
    <location>
        <begin position="1"/>
        <end position="23"/>
    </location>
</feature>
<dbReference type="HOGENOM" id="CLU_005417_3_0_1"/>
<proteinExistence type="predicted"/>
<evidence type="ECO:0000256" key="6">
    <source>
        <dbReference type="ARBA" id="ARBA00023242"/>
    </source>
</evidence>
<dbReference type="EnsemblPlants" id="OB12G25100.1">
    <property type="protein sequence ID" value="OB12G25100.1"/>
    <property type="gene ID" value="OB12G25100"/>
</dbReference>
<organism evidence="10">
    <name type="scientific">Oryza brachyantha</name>
    <name type="common">malo sina</name>
    <dbReference type="NCBI Taxonomy" id="4533"/>
    <lineage>
        <taxon>Eukaryota</taxon>
        <taxon>Viridiplantae</taxon>
        <taxon>Streptophyta</taxon>
        <taxon>Embryophyta</taxon>
        <taxon>Tracheophyta</taxon>
        <taxon>Spermatophyta</taxon>
        <taxon>Magnoliopsida</taxon>
        <taxon>Liliopsida</taxon>
        <taxon>Poales</taxon>
        <taxon>Poaceae</taxon>
        <taxon>BOP clade</taxon>
        <taxon>Oryzoideae</taxon>
        <taxon>Oryzeae</taxon>
        <taxon>Oryzinae</taxon>
        <taxon>Oryza</taxon>
    </lineage>
</organism>
<comment type="subcellular location">
    <subcellularLocation>
        <location evidence="1">Nucleus</location>
        <location evidence="1">Nucleolus</location>
    </subcellularLocation>
</comment>
<dbReference type="SMART" id="SM00320">
    <property type="entry name" value="WD40"/>
    <property type="match status" value="6"/>
</dbReference>
<feature type="repeat" description="WD" evidence="7">
    <location>
        <begin position="340"/>
        <end position="381"/>
    </location>
</feature>
<dbReference type="PANTHER" id="PTHR45176:SF1">
    <property type="entry name" value="TRANSDUCIN FAMILY PROTEIN _ WD-40 REPEAT FAMILY PROTEIN-RELATED"/>
    <property type="match status" value="1"/>
</dbReference>
<evidence type="ECO:0000256" key="4">
    <source>
        <dbReference type="ARBA" id="ARBA00022574"/>
    </source>
</evidence>
<keyword evidence="2" id="KW-0690">Ribosome biogenesis</keyword>
<dbReference type="InterPro" id="IPR036322">
    <property type="entry name" value="WD40_repeat_dom_sf"/>
</dbReference>
<name>J3NEV2_ORYBR</name>
<evidence type="ECO:0000259" key="9">
    <source>
        <dbReference type="Pfam" id="PF23769"/>
    </source>
</evidence>
<protein>
    <recommendedName>
        <fullName evidence="9">WD repeat-containing protein 75 second beta-propeller domain-containing protein</fullName>
    </recommendedName>
</protein>
<dbReference type="PANTHER" id="PTHR45176">
    <property type="entry name" value="TRANSDUCIN FAMILY PROTEIN / WD-40 REPEAT FAMILY PROTEIN-RELATED"/>
    <property type="match status" value="1"/>
</dbReference>